<dbReference type="SUPFAM" id="SSF46955">
    <property type="entry name" value="Putative DNA-binding domain"/>
    <property type="match status" value="1"/>
</dbReference>
<dbReference type="RefSeq" id="WP_231141909.1">
    <property type="nucleotide sequence ID" value="NZ_CP088100.1"/>
</dbReference>
<name>A0ABY3QAC8_9BRAD</name>
<gene>
    <name evidence="2" type="ORF">BjapCC829_22875</name>
</gene>
<feature type="domain" description="Helix-turn-helix" evidence="1">
    <location>
        <begin position="4"/>
        <end position="43"/>
    </location>
</feature>
<accession>A0ABY3QAC8</accession>
<dbReference type="InterPro" id="IPR041657">
    <property type="entry name" value="HTH_17"/>
</dbReference>
<proteinExistence type="predicted"/>
<organism evidence="2 3">
    <name type="scientific">Bradyrhizobium barranii</name>
    <dbReference type="NCBI Taxonomy" id="2992140"/>
    <lineage>
        <taxon>Bacteria</taxon>
        <taxon>Pseudomonadati</taxon>
        <taxon>Pseudomonadota</taxon>
        <taxon>Alphaproteobacteria</taxon>
        <taxon>Hyphomicrobiales</taxon>
        <taxon>Nitrobacteraceae</taxon>
        <taxon>Bradyrhizobium</taxon>
    </lineage>
</organism>
<evidence type="ECO:0000259" key="1">
    <source>
        <dbReference type="Pfam" id="PF12728"/>
    </source>
</evidence>
<protein>
    <submittedName>
        <fullName evidence="2">Helix-turn-helix domain-containing protein</fullName>
    </submittedName>
</protein>
<dbReference type="InterPro" id="IPR009061">
    <property type="entry name" value="DNA-bd_dom_put_sf"/>
</dbReference>
<reference evidence="2" key="1">
    <citation type="submission" date="2021-11" db="EMBL/GenBank/DDBJ databases">
        <title>Australian commercial rhizobial inoculants.</title>
        <authorList>
            <person name="Kohlmeier M.G."/>
            <person name="O'Hara G.W."/>
            <person name="Colombi E."/>
            <person name="Ramsay J.P."/>
            <person name="Terpolilli J."/>
        </authorList>
    </citation>
    <scope>NUCLEOTIDE SEQUENCE</scope>
    <source>
        <strain evidence="2">CC829</strain>
    </source>
</reference>
<dbReference type="EMBL" id="CP088100">
    <property type="protein sequence ID" value="UFW82836.1"/>
    <property type="molecule type" value="Genomic_DNA"/>
</dbReference>
<evidence type="ECO:0000313" key="2">
    <source>
        <dbReference type="EMBL" id="UFW82836.1"/>
    </source>
</evidence>
<sequence>MSGTDVARYCGVTLATLSKWVAEGRLPPPLRGTRRWDRKALDLALDKLSGIQTPALTEDECPLEQWMREDAQKTARAEAEWERKYEARKGRRPP</sequence>
<keyword evidence="3" id="KW-1185">Reference proteome</keyword>
<evidence type="ECO:0000313" key="3">
    <source>
        <dbReference type="Proteomes" id="UP001430990"/>
    </source>
</evidence>
<dbReference type="Pfam" id="PF12728">
    <property type="entry name" value="HTH_17"/>
    <property type="match status" value="1"/>
</dbReference>
<dbReference type="Proteomes" id="UP001430990">
    <property type="component" value="Chromosome"/>
</dbReference>